<dbReference type="InterPro" id="IPR011008">
    <property type="entry name" value="Dimeric_a/b-barrel"/>
</dbReference>
<dbReference type="SUPFAM" id="SSF54909">
    <property type="entry name" value="Dimeric alpha+beta barrel"/>
    <property type="match status" value="1"/>
</dbReference>
<dbReference type="OrthoDB" id="3202396at2759"/>
<dbReference type="InterPro" id="IPR025444">
    <property type="entry name" value="Monooxy_af470"/>
</dbReference>
<organism evidence="2 3">
    <name type="scientific">Emergomyces africanus</name>
    <dbReference type="NCBI Taxonomy" id="1955775"/>
    <lineage>
        <taxon>Eukaryota</taxon>
        <taxon>Fungi</taxon>
        <taxon>Dikarya</taxon>
        <taxon>Ascomycota</taxon>
        <taxon>Pezizomycotina</taxon>
        <taxon>Eurotiomycetes</taxon>
        <taxon>Eurotiomycetidae</taxon>
        <taxon>Onygenales</taxon>
        <taxon>Ajellomycetaceae</taxon>
        <taxon>Emergomyces</taxon>
    </lineage>
</organism>
<sequence>MAEKSFRPLSSPQKVPAYSQNASATNANGIYAAIRDNFTISTWLLIGGLFHGVAISLLGYITLLPAAAIIIYRASDNLLMVWGWKKNRYLSGVFLNRFSAQVPNSDGSFGSTPAASSVVVFIIGSKSSHPLGSFDLVFRKIGNYFTAMVGELQENPEVSGLLGATPFIGSSEATSNEVMTVMYFRDFESLHKYAHGPFHMKVVKYWSKIVKDTPHVSIYHETYIVPKGQWENIYGNSKPTGLSASAFPVRSAQGNGEMEWLSPMVDVRHSNLRSVAGRIRSDYLQDYEEKHSEFWDQTYEVDYGNVVP</sequence>
<evidence type="ECO:0000313" key="3">
    <source>
        <dbReference type="Proteomes" id="UP000091918"/>
    </source>
</evidence>
<protein>
    <submittedName>
        <fullName evidence="2">Uncharacterized protein</fullName>
    </submittedName>
</protein>
<dbReference type="Proteomes" id="UP000091918">
    <property type="component" value="Unassembled WGS sequence"/>
</dbReference>
<dbReference type="AlphaFoldDB" id="A0A1B7P502"/>
<keyword evidence="1" id="KW-0812">Transmembrane</keyword>
<comment type="caution">
    <text evidence="2">The sequence shown here is derived from an EMBL/GenBank/DDBJ whole genome shotgun (WGS) entry which is preliminary data.</text>
</comment>
<name>A0A1B7P502_9EURO</name>
<dbReference type="EMBL" id="LGUA01000104">
    <property type="protein sequence ID" value="OAX84105.1"/>
    <property type="molecule type" value="Genomic_DNA"/>
</dbReference>
<gene>
    <name evidence="2" type="ORF">ACJ72_01517</name>
</gene>
<evidence type="ECO:0000256" key="1">
    <source>
        <dbReference type="SAM" id="Phobius"/>
    </source>
</evidence>
<dbReference type="Pfam" id="PF13826">
    <property type="entry name" value="Monooxy_af470-like"/>
    <property type="match status" value="1"/>
</dbReference>
<evidence type="ECO:0000313" key="2">
    <source>
        <dbReference type="EMBL" id="OAX84105.1"/>
    </source>
</evidence>
<reference evidence="2 3" key="1">
    <citation type="submission" date="2015-07" db="EMBL/GenBank/DDBJ databases">
        <title>Emmonsia species relationships and genome sequence.</title>
        <authorList>
            <person name="Cuomo C.A."/>
            <person name="Schwartz I.S."/>
            <person name="Kenyon C."/>
            <person name="de Hoog G.S."/>
            <person name="Govender N.P."/>
            <person name="Botha A."/>
            <person name="Moreno L."/>
            <person name="de Vries M."/>
            <person name="Munoz J.F."/>
            <person name="Stielow J.B."/>
        </authorList>
    </citation>
    <scope>NUCLEOTIDE SEQUENCE [LARGE SCALE GENOMIC DNA]</scope>
    <source>
        <strain evidence="2 3">CBS 136260</strain>
    </source>
</reference>
<feature type="transmembrane region" description="Helical" evidence="1">
    <location>
        <begin position="43"/>
        <end position="72"/>
    </location>
</feature>
<keyword evidence="1" id="KW-0472">Membrane</keyword>
<proteinExistence type="predicted"/>
<accession>A0A1B7P502</accession>
<keyword evidence="1" id="KW-1133">Transmembrane helix</keyword>
<dbReference type="STRING" id="1658172.A0A1B7P502"/>
<keyword evidence="3" id="KW-1185">Reference proteome</keyword>